<keyword evidence="3" id="KW-0539">Nucleus</keyword>
<dbReference type="AlphaFoldDB" id="A0ABD2QLW3"/>
<keyword evidence="5" id="KW-1185">Reference proteome</keyword>
<dbReference type="GO" id="GO:0005730">
    <property type="term" value="C:nucleolus"/>
    <property type="evidence" value="ECO:0007669"/>
    <property type="project" value="UniProtKB-SubCell"/>
</dbReference>
<organism evidence="4 5">
    <name type="scientific">Cichlidogyrus casuarinus</name>
    <dbReference type="NCBI Taxonomy" id="1844966"/>
    <lineage>
        <taxon>Eukaryota</taxon>
        <taxon>Metazoa</taxon>
        <taxon>Spiralia</taxon>
        <taxon>Lophotrochozoa</taxon>
        <taxon>Platyhelminthes</taxon>
        <taxon>Monogenea</taxon>
        <taxon>Monopisthocotylea</taxon>
        <taxon>Dactylogyridea</taxon>
        <taxon>Ancyrocephalidae</taxon>
        <taxon>Cichlidogyrus</taxon>
    </lineage>
</organism>
<dbReference type="InterPro" id="IPR010414">
    <property type="entry name" value="FRG1"/>
</dbReference>
<dbReference type="SUPFAM" id="SSF50405">
    <property type="entry name" value="Actin-crosslinking proteins"/>
    <property type="match status" value="1"/>
</dbReference>
<dbReference type="InterPro" id="IPR008999">
    <property type="entry name" value="Actin-crosslinking"/>
</dbReference>
<reference evidence="4 5" key="1">
    <citation type="submission" date="2024-11" db="EMBL/GenBank/DDBJ databases">
        <title>Adaptive evolution of stress response genes in parasites aligns with host niche diversity.</title>
        <authorList>
            <person name="Hahn C."/>
            <person name="Resl P."/>
        </authorList>
    </citation>
    <scope>NUCLEOTIDE SEQUENCE [LARGE SCALE GENOMIC DNA]</scope>
    <source>
        <strain evidence="4">EGGRZ-B1_66</strain>
        <tissue evidence="4">Body</tissue>
    </source>
</reference>
<comment type="subcellular location">
    <subcellularLocation>
        <location evidence="1">Nucleus</location>
        <location evidence="1">Nucleolus</location>
    </subcellularLocation>
</comment>
<evidence type="ECO:0000313" key="4">
    <source>
        <dbReference type="EMBL" id="KAL3320122.1"/>
    </source>
</evidence>
<dbReference type="EMBL" id="JBJKFK010000074">
    <property type="protein sequence ID" value="KAL3320122.1"/>
    <property type="molecule type" value="Genomic_DNA"/>
</dbReference>
<evidence type="ECO:0000313" key="5">
    <source>
        <dbReference type="Proteomes" id="UP001626550"/>
    </source>
</evidence>
<dbReference type="CDD" id="cd23338">
    <property type="entry name" value="beta-trefoil_FSCN_FRG1"/>
    <property type="match status" value="1"/>
</dbReference>
<evidence type="ECO:0000256" key="1">
    <source>
        <dbReference type="ARBA" id="ARBA00004604"/>
    </source>
</evidence>
<evidence type="ECO:0000256" key="2">
    <source>
        <dbReference type="ARBA" id="ARBA00010878"/>
    </source>
</evidence>
<comment type="similarity">
    <text evidence="2">Belongs to the FRG1 family.</text>
</comment>
<accession>A0ABD2QLW3</accession>
<sequence length="273" mass="30829">MDEYSQVRKRKLLLKGQTSSSKKVKKCKKSKLTTSEVSKIADEAKFYGGWWKVGVINDLVGKIAIQLNHYSTLARDGGKLHACYLQATDEGTMIAGPPRSKDEEPAPEEQFVCMKLSDSKISLKTGYDKYIGIEDGTNKVIAIADAIGPKETFEPIFQEDEAALMGYNNRFVSIDLDSDEIICNKETAQTPERITFRSCKPIGETGQNIPEEEIDGAISAELNYVKKFQSWQDRKLRLSKEDTKDINKAKVDGILHQCLLDRREKMKSDRYCK</sequence>
<dbReference type="Pfam" id="PF06229">
    <property type="entry name" value="FRG1"/>
    <property type="match status" value="1"/>
</dbReference>
<protein>
    <submittedName>
        <fullName evidence="4">Protein frg1</fullName>
    </submittedName>
</protein>
<evidence type="ECO:0000256" key="3">
    <source>
        <dbReference type="ARBA" id="ARBA00023242"/>
    </source>
</evidence>
<dbReference type="PANTHER" id="PTHR12928">
    <property type="entry name" value="FRG1 PROTEIN"/>
    <property type="match status" value="1"/>
</dbReference>
<dbReference type="PANTHER" id="PTHR12928:SF0">
    <property type="entry name" value="FSHD REGION GENE 1"/>
    <property type="match status" value="1"/>
</dbReference>
<dbReference type="Gene3D" id="2.80.10.50">
    <property type="match status" value="1"/>
</dbReference>
<proteinExistence type="inferred from homology"/>
<dbReference type="Proteomes" id="UP001626550">
    <property type="component" value="Unassembled WGS sequence"/>
</dbReference>
<comment type="caution">
    <text evidence="4">The sequence shown here is derived from an EMBL/GenBank/DDBJ whole genome shotgun (WGS) entry which is preliminary data.</text>
</comment>
<name>A0ABD2QLW3_9PLAT</name>
<gene>
    <name evidence="4" type="primary">FRG1</name>
    <name evidence="4" type="ORF">Ciccas_001189</name>
</gene>